<keyword evidence="4 11" id="KW-0808">Transferase</keyword>
<evidence type="ECO:0000256" key="1">
    <source>
        <dbReference type="ARBA" id="ARBA00001946"/>
    </source>
</evidence>
<dbReference type="EC" id="2.2.1.7" evidence="11"/>
<accession>A0A644YPL7</accession>
<dbReference type="CDD" id="cd07033">
    <property type="entry name" value="TPP_PYR_DXS_TK_like"/>
    <property type="match status" value="1"/>
</dbReference>
<keyword evidence="5" id="KW-0479">Metal-binding</keyword>
<dbReference type="CDD" id="cd02007">
    <property type="entry name" value="TPP_DXS"/>
    <property type="match status" value="1"/>
</dbReference>
<keyword evidence="6" id="KW-0460">Magnesium</keyword>
<dbReference type="InterPro" id="IPR049557">
    <property type="entry name" value="Transketolase_CS"/>
</dbReference>
<dbReference type="SMART" id="SM00861">
    <property type="entry name" value="Transket_pyr"/>
    <property type="match status" value="1"/>
</dbReference>
<dbReference type="EMBL" id="VSSQ01005739">
    <property type="protein sequence ID" value="MPM30259.1"/>
    <property type="molecule type" value="Genomic_DNA"/>
</dbReference>
<sequence>MDRYPILDNINSPEDVKKLPEGQLPVLAAQIRQYMIENVARCGGHLASSLGAVELTIALHRAFSSPTDEIVFDVGHQSYAHKILTGRREAFCTLRQENGLSGFPKREESEHDPFNTGHASTAISAALGIARAKRLRGQEGTAIALVGDGALTGGLAFEGLNDAGQADVPLIVILNDNEMSISQNVGALHRMLVNMRVSPGYVRFKRFLVRVLDTGILGRWLSRHMENLKNRIKSFLMPKRLFEDMGFLYLGPIDGHDIAALTRMFRRAKELKVPVIVHCLTQKGKGYAFSERNPEKYHGVAPFSIDTGDIEPTLKKSNSSVFGQTMIELAEKDPLVVAVSAAMPIGTGLTEFATRYPERFFDVGIAEQHALTMAAGMASGGLKPVVAIYSTFLQRGYDQILHDICLQKLPVVLAIDRAGLVGEDGETHQGLFDASFLFDMPNMTVYSPATQQELVHMLYLAVERGEPAAVRYPRGSLMQAVSSVPMEKGKWEILEPIAE</sequence>
<dbReference type="GO" id="GO:0009228">
    <property type="term" value="P:thiamine biosynthetic process"/>
    <property type="evidence" value="ECO:0007669"/>
    <property type="project" value="UniProtKB-KW"/>
</dbReference>
<feature type="domain" description="Transketolase-like pyrimidine-binding" evidence="10">
    <location>
        <begin position="316"/>
        <end position="479"/>
    </location>
</feature>
<name>A0A644YPL7_9ZZZZ</name>
<dbReference type="NCBIfam" id="TIGR00204">
    <property type="entry name" value="dxs"/>
    <property type="match status" value="1"/>
</dbReference>
<comment type="subunit">
    <text evidence="3">Homodimer.</text>
</comment>
<gene>
    <name evidence="11" type="primary">dxs_54</name>
    <name evidence="11" type="ORF">SDC9_76807</name>
</gene>
<dbReference type="NCBIfam" id="NF003933">
    <property type="entry name" value="PRK05444.2-2"/>
    <property type="match status" value="1"/>
</dbReference>
<dbReference type="SUPFAM" id="SSF52518">
    <property type="entry name" value="Thiamin diphosphate-binding fold (THDP-binding)"/>
    <property type="match status" value="2"/>
</dbReference>
<evidence type="ECO:0000256" key="6">
    <source>
        <dbReference type="ARBA" id="ARBA00022842"/>
    </source>
</evidence>
<keyword evidence="7" id="KW-0784">Thiamine biosynthesis</keyword>
<evidence type="ECO:0000256" key="2">
    <source>
        <dbReference type="ARBA" id="ARBA00001964"/>
    </source>
</evidence>
<dbReference type="FunFam" id="3.40.50.970:FF:000005">
    <property type="entry name" value="1-deoxy-D-xylulose-5-phosphate synthase"/>
    <property type="match status" value="1"/>
</dbReference>
<evidence type="ECO:0000313" key="11">
    <source>
        <dbReference type="EMBL" id="MPM30259.1"/>
    </source>
</evidence>
<reference evidence="11" key="1">
    <citation type="submission" date="2019-08" db="EMBL/GenBank/DDBJ databases">
        <authorList>
            <person name="Kucharzyk K."/>
            <person name="Murdoch R.W."/>
            <person name="Higgins S."/>
            <person name="Loffler F."/>
        </authorList>
    </citation>
    <scope>NUCLEOTIDE SEQUENCE</scope>
</reference>
<keyword evidence="8" id="KW-0786">Thiamine pyrophosphate</keyword>
<evidence type="ECO:0000259" key="10">
    <source>
        <dbReference type="SMART" id="SM00861"/>
    </source>
</evidence>
<dbReference type="GO" id="GO:0019288">
    <property type="term" value="P:isopentenyl diphosphate biosynthetic process, methylerythritol 4-phosphate pathway"/>
    <property type="evidence" value="ECO:0007669"/>
    <property type="project" value="TreeGrafter"/>
</dbReference>
<proteinExistence type="predicted"/>
<evidence type="ECO:0000256" key="9">
    <source>
        <dbReference type="ARBA" id="ARBA00023229"/>
    </source>
</evidence>
<dbReference type="InterPro" id="IPR005475">
    <property type="entry name" value="Transketolase-like_Pyr-bd"/>
</dbReference>
<comment type="caution">
    <text evidence="11">The sequence shown here is derived from an EMBL/GenBank/DDBJ whole genome shotgun (WGS) entry which is preliminary data.</text>
</comment>
<evidence type="ECO:0000256" key="7">
    <source>
        <dbReference type="ARBA" id="ARBA00022977"/>
    </source>
</evidence>
<comment type="cofactor">
    <cofactor evidence="2">
        <name>thiamine diphosphate</name>
        <dbReference type="ChEBI" id="CHEBI:58937"/>
    </cofactor>
</comment>
<dbReference type="GO" id="GO:0008661">
    <property type="term" value="F:1-deoxy-D-xylulose-5-phosphate synthase activity"/>
    <property type="evidence" value="ECO:0007669"/>
    <property type="project" value="UniProtKB-EC"/>
</dbReference>
<evidence type="ECO:0000256" key="3">
    <source>
        <dbReference type="ARBA" id="ARBA00011738"/>
    </source>
</evidence>
<dbReference type="InterPro" id="IPR029061">
    <property type="entry name" value="THDP-binding"/>
</dbReference>
<dbReference type="GO" id="GO:0016114">
    <property type="term" value="P:terpenoid biosynthetic process"/>
    <property type="evidence" value="ECO:0007669"/>
    <property type="project" value="InterPro"/>
</dbReference>
<evidence type="ECO:0000256" key="5">
    <source>
        <dbReference type="ARBA" id="ARBA00022723"/>
    </source>
</evidence>
<dbReference type="Pfam" id="PF02779">
    <property type="entry name" value="Transket_pyr"/>
    <property type="match status" value="1"/>
</dbReference>
<keyword evidence="9" id="KW-0414">Isoprene biosynthesis</keyword>
<dbReference type="PANTHER" id="PTHR43322">
    <property type="entry name" value="1-D-DEOXYXYLULOSE 5-PHOSPHATE SYNTHASE-RELATED"/>
    <property type="match status" value="1"/>
</dbReference>
<dbReference type="InterPro" id="IPR005477">
    <property type="entry name" value="Dxylulose-5-P_synthase"/>
</dbReference>
<dbReference type="GO" id="GO:0046872">
    <property type="term" value="F:metal ion binding"/>
    <property type="evidence" value="ECO:0007669"/>
    <property type="project" value="UniProtKB-KW"/>
</dbReference>
<dbReference type="AlphaFoldDB" id="A0A644YPL7"/>
<dbReference type="GO" id="GO:0005829">
    <property type="term" value="C:cytosol"/>
    <property type="evidence" value="ECO:0007669"/>
    <property type="project" value="TreeGrafter"/>
</dbReference>
<dbReference type="Pfam" id="PF13292">
    <property type="entry name" value="DXP_synthase_N"/>
    <property type="match status" value="1"/>
</dbReference>
<evidence type="ECO:0000256" key="8">
    <source>
        <dbReference type="ARBA" id="ARBA00023052"/>
    </source>
</evidence>
<dbReference type="PROSITE" id="PS00801">
    <property type="entry name" value="TRANSKETOLASE_1"/>
    <property type="match status" value="1"/>
</dbReference>
<dbReference type="PANTHER" id="PTHR43322:SF5">
    <property type="entry name" value="1-DEOXY-D-XYLULOSE-5-PHOSPHATE SYNTHASE, CHLOROPLASTIC"/>
    <property type="match status" value="1"/>
</dbReference>
<dbReference type="Gene3D" id="3.40.50.970">
    <property type="match status" value="2"/>
</dbReference>
<protein>
    <submittedName>
        <fullName evidence="11">1-deoxy-D-xylulose-5-phosphate synthase</fullName>
        <ecNumber evidence="11">2.2.1.7</ecNumber>
    </submittedName>
</protein>
<comment type="cofactor">
    <cofactor evidence="1">
        <name>Mg(2+)</name>
        <dbReference type="ChEBI" id="CHEBI:18420"/>
    </cofactor>
</comment>
<organism evidence="11">
    <name type="scientific">bioreactor metagenome</name>
    <dbReference type="NCBI Taxonomy" id="1076179"/>
    <lineage>
        <taxon>unclassified sequences</taxon>
        <taxon>metagenomes</taxon>
        <taxon>ecological metagenomes</taxon>
    </lineage>
</organism>
<evidence type="ECO:0000256" key="4">
    <source>
        <dbReference type="ARBA" id="ARBA00022679"/>
    </source>
</evidence>